<comment type="caution">
    <text evidence="2">The sequence shown here is derived from an EMBL/GenBank/DDBJ whole genome shotgun (WGS) entry which is preliminary data.</text>
</comment>
<feature type="region of interest" description="Disordered" evidence="1">
    <location>
        <begin position="1"/>
        <end position="20"/>
    </location>
</feature>
<proteinExistence type="predicted"/>
<dbReference type="EMBL" id="CAKOGL010000043">
    <property type="protein sequence ID" value="CAH2108903.1"/>
    <property type="molecule type" value="Genomic_DNA"/>
</dbReference>
<organism evidence="2 3">
    <name type="scientific">Euphydryas editha</name>
    <name type="common">Edith's checkerspot</name>
    <dbReference type="NCBI Taxonomy" id="104508"/>
    <lineage>
        <taxon>Eukaryota</taxon>
        <taxon>Metazoa</taxon>
        <taxon>Ecdysozoa</taxon>
        <taxon>Arthropoda</taxon>
        <taxon>Hexapoda</taxon>
        <taxon>Insecta</taxon>
        <taxon>Pterygota</taxon>
        <taxon>Neoptera</taxon>
        <taxon>Endopterygota</taxon>
        <taxon>Lepidoptera</taxon>
        <taxon>Glossata</taxon>
        <taxon>Ditrysia</taxon>
        <taxon>Papilionoidea</taxon>
        <taxon>Nymphalidae</taxon>
        <taxon>Nymphalinae</taxon>
        <taxon>Euphydryas</taxon>
    </lineage>
</organism>
<feature type="region of interest" description="Disordered" evidence="1">
    <location>
        <begin position="93"/>
        <end position="160"/>
    </location>
</feature>
<feature type="region of interest" description="Disordered" evidence="1">
    <location>
        <begin position="180"/>
        <end position="222"/>
    </location>
</feature>
<protein>
    <submittedName>
        <fullName evidence="2">Uncharacterized protein</fullName>
    </submittedName>
</protein>
<sequence length="243" mass="25927">MRVELGLPAAASSESADQSGATIPEEMVRVIVDRIAAIFGPRIDALAARLPPEPIMRPPLAADKQKTAPLIAMAPTPCQGGCITTSTAVTTALSSSRAVSSRASNEPEKKKKKKKKEKNSGAGKALRGQPREEFPPLVRAAPPPRAAAPKAPTATTRAAEVIPQGSVLAAAAPTEEGWQVVRGRKSRGMGRSAAAEREAAPITRGQPKPPPKKRKPRRLQVPKAAGYHWRWLSLCCRRARRRA</sequence>
<feature type="compositionally biased region" description="Low complexity" evidence="1">
    <location>
        <begin position="147"/>
        <end position="159"/>
    </location>
</feature>
<reference evidence="2" key="1">
    <citation type="submission" date="2022-03" db="EMBL/GenBank/DDBJ databases">
        <authorList>
            <person name="Tunstrom K."/>
        </authorList>
    </citation>
    <scope>NUCLEOTIDE SEQUENCE</scope>
</reference>
<evidence type="ECO:0000313" key="2">
    <source>
        <dbReference type="EMBL" id="CAH2108903.1"/>
    </source>
</evidence>
<keyword evidence="3" id="KW-1185">Reference proteome</keyword>
<feature type="compositionally biased region" description="Basic residues" evidence="1">
    <location>
        <begin position="210"/>
        <end position="220"/>
    </location>
</feature>
<dbReference type="AlphaFoldDB" id="A0AAU9VAU9"/>
<gene>
    <name evidence="2" type="ORF">EEDITHA_LOCUS22797</name>
</gene>
<dbReference type="Proteomes" id="UP001153954">
    <property type="component" value="Unassembled WGS sequence"/>
</dbReference>
<evidence type="ECO:0000256" key="1">
    <source>
        <dbReference type="SAM" id="MobiDB-lite"/>
    </source>
</evidence>
<name>A0AAU9VAU9_EUPED</name>
<accession>A0AAU9VAU9</accession>
<feature type="compositionally biased region" description="Low complexity" evidence="1">
    <location>
        <begin position="93"/>
        <end position="104"/>
    </location>
</feature>
<evidence type="ECO:0000313" key="3">
    <source>
        <dbReference type="Proteomes" id="UP001153954"/>
    </source>
</evidence>